<feature type="transmembrane region" description="Helical" evidence="4">
    <location>
        <begin position="282"/>
        <end position="299"/>
    </location>
</feature>
<feature type="transmembrane region" description="Helical" evidence="4">
    <location>
        <begin position="131"/>
        <end position="151"/>
    </location>
</feature>
<feature type="transmembrane region" description="Helical" evidence="4">
    <location>
        <begin position="368"/>
        <end position="388"/>
    </location>
</feature>
<evidence type="ECO:0000313" key="6">
    <source>
        <dbReference type="EMBL" id="VVO22219.1"/>
    </source>
</evidence>
<dbReference type="InterPro" id="IPR020846">
    <property type="entry name" value="MFS_dom"/>
</dbReference>
<evidence type="ECO:0000259" key="5">
    <source>
        <dbReference type="PROSITE" id="PS50850"/>
    </source>
</evidence>
<name>A0A5E7E6G5_PSEFL</name>
<dbReference type="EMBL" id="CABVHW010000017">
    <property type="protein sequence ID" value="VVO22219.1"/>
    <property type="molecule type" value="Genomic_DNA"/>
</dbReference>
<dbReference type="AlphaFoldDB" id="A0A5E7E6G5"/>
<dbReference type="PROSITE" id="PS50850">
    <property type="entry name" value="MFS"/>
    <property type="match status" value="1"/>
</dbReference>
<dbReference type="InterPro" id="IPR050327">
    <property type="entry name" value="Proton-linked_MCT"/>
</dbReference>
<proteinExistence type="predicted"/>
<feature type="transmembrane region" description="Helical" evidence="4">
    <location>
        <begin position="339"/>
        <end position="362"/>
    </location>
</feature>
<dbReference type="CDD" id="cd17355">
    <property type="entry name" value="MFS_YcxA_like"/>
    <property type="match status" value="1"/>
</dbReference>
<keyword evidence="2 4" id="KW-1133">Transmembrane helix</keyword>
<evidence type="ECO:0000256" key="4">
    <source>
        <dbReference type="SAM" id="Phobius"/>
    </source>
</evidence>
<protein>
    <recommendedName>
        <fullName evidence="5">Major facilitator superfamily (MFS) profile domain-containing protein</fullName>
    </recommendedName>
</protein>
<evidence type="ECO:0000256" key="3">
    <source>
        <dbReference type="ARBA" id="ARBA00023136"/>
    </source>
</evidence>
<feature type="transmembrane region" description="Helical" evidence="4">
    <location>
        <begin position="218"/>
        <end position="239"/>
    </location>
</feature>
<dbReference type="Pfam" id="PF07690">
    <property type="entry name" value="MFS_1"/>
    <property type="match status" value="1"/>
</dbReference>
<organism evidence="6 7">
    <name type="scientific">Pseudomonas fluorescens</name>
    <dbReference type="NCBI Taxonomy" id="294"/>
    <lineage>
        <taxon>Bacteria</taxon>
        <taxon>Pseudomonadati</taxon>
        <taxon>Pseudomonadota</taxon>
        <taxon>Gammaproteobacteria</taxon>
        <taxon>Pseudomonadales</taxon>
        <taxon>Pseudomonadaceae</taxon>
        <taxon>Pseudomonas</taxon>
    </lineage>
</organism>
<dbReference type="Proteomes" id="UP000381093">
    <property type="component" value="Unassembled WGS sequence"/>
</dbReference>
<evidence type="ECO:0000256" key="2">
    <source>
        <dbReference type="ARBA" id="ARBA00022989"/>
    </source>
</evidence>
<keyword evidence="3 4" id="KW-0472">Membrane</keyword>
<feature type="transmembrane region" description="Helical" evidence="4">
    <location>
        <begin position="73"/>
        <end position="92"/>
    </location>
</feature>
<sequence>MKRWSVLVGCFLGMSIAPPAILLIPLGLFMKSVTAEFGWSRTDFSIIISAASICNALVMPLAGYLVDRFGARRVALLGTVLGCGSYMCLSLTHSFGAFVAITALSVALGNLASYPAFLFLTQRWFDKHLGLAFAITSSGLAVGTGAFSYLISQNIVLHGWREAFVVAGAIALVIGLVNLAVFVRDNKGPMPEAERRDEQTPQGQDGLTLRSAMATRDFWLYSLAFVLVLFGAVGASFHLPAMLSDWGVSAAQIAGIVAAGSVGSLFGRLFGGALLDHLHTRTVAGIFLACQFVGFLMLIEGPNWALAASFLIGATQGAEIDILGYLIARRFGRLAYARIFGSAFSVTLLGAIIGPIVLGMVFDKSGSYNLGLMLFPVLPVLAFGLLCLSARSPQQTWMPTAAKVT</sequence>
<gene>
    <name evidence="6" type="ORF">PS710_04330</name>
</gene>
<accession>A0A5E7E6G5</accession>
<evidence type="ECO:0000313" key="7">
    <source>
        <dbReference type="Proteomes" id="UP000381093"/>
    </source>
</evidence>
<feature type="transmembrane region" description="Helical" evidence="4">
    <location>
        <begin position="98"/>
        <end position="119"/>
    </location>
</feature>
<dbReference type="PANTHER" id="PTHR11360">
    <property type="entry name" value="MONOCARBOXYLATE TRANSPORTER"/>
    <property type="match status" value="1"/>
</dbReference>
<dbReference type="InterPro" id="IPR036259">
    <property type="entry name" value="MFS_trans_sf"/>
</dbReference>
<dbReference type="GO" id="GO:0022857">
    <property type="term" value="F:transmembrane transporter activity"/>
    <property type="evidence" value="ECO:0007669"/>
    <property type="project" value="InterPro"/>
</dbReference>
<feature type="transmembrane region" description="Helical" evidence="4">
    <location>
        <begin position="251"/>
        <end position="270"/>
    </location>
</feature>
<feature type="domain" description="Major facilitator superfamily (MFS) profile" evidence="5">
    <location>
        <begin position="6"/>
        <end position="394"/>
    </location>
</feature>
<evidence type="ECO:0000256" key="1">
    <source>
        <dbReference type="ARBA" id="ARBA00022692"/>
    </source>
</evidence>
<keyword evidence="1 4" id="KW-0812">Transmembrane</keyword>
<dbReference type="Gene3D" id="1.20.1250.20">
    <property type="entry name" value="MFS general substrate transporter like domains"/>
    <property type="match status" value="2"/>
</dbReference>
<dbReference type="PANTHER" id="PTHR11360:SF284">
    <property type="entry name" value="EG:103B4.3 PROTEIN-RELATED"/>
    <property type="match status" value="1"/>
</dbReference>
<feature type="transmembrane region" description="Helical" evidence="4">
    <location>
        <begin position="46"/>
        <end position="66"/>
    </location>
</feature>
<dbReference type="SUPFAM" id="SSF103473">
    <property type="entry name" value="MFS general substrate transporter"/>
    <property type="match status" value="1"/>
</dbReference>
<feature type="transmembrane region" description="Helical" evidence="4">
    <location>
        <begin position="163"/>
        <end position="183"/>
    </location>
</feature>
<feature type="transmembrane region" description="Helical" evidence="4">
    <location>
        <begin position="305"/>
        <end position="327"/>
    </location>
</feature>
<dbReference type="InterPro" id="IPR011701">
    <property type="entry name" value="MFS"/>
</dbReference>
<reference evidence="6 7" key="1">
    <citation type="submission" date="2019-09" db="EMBL/GenBank/DDBJ databases">
        <authorList>
            <person name="Chandra G."/>
            <person name="Truman W A."/>
        </authorList>
    </citation>
    <scope>NUCLEOTIDE SEQUENCE [LARGE SCALE GENOMIC DNA]</scope>
    <source>
        <strain evidence="6">PS710</strain>
    </source>
</reference>
<dbReference type="RefSeq" id="WP_150766296.1">
    <property type="nucleotide sequence ID" value="NZ_CABVHW010000017.1"/>
</dbReference>